<evidence type="ECO:0000259" key="2">
    <source>
        <dbReference type="Pfam" id="PF12816"/>
    </source>
</evidence>
<evidence type="ECO:0000256" key="1">
    <source>
        <dbReference type="ARBA" id="ARBA00009422"/>
    </source>
</evidence>
<evidence type="ECO:0000313" key="4">
    <source>
        <dbReference type="EMBL" id="VUG19018.1"/>
    </source>
</evidence>
<dbReference type="Pfam" id="PF25066">
    <property type="entry name" value="TPR_VPS8_2"/>
    <property type="match status" value="1"/>
</dbReference>
<sequence>MPSKESPSSSPIVYTSDVGFTTRFRSRFSSLHPLPTTNSSPTAVDQKNTALESSFTDSSKLNLNNAVTWTKMKDVCNDIYSRNCQISQGEAICLTISDKYIAIATSKGFILIYNDAQKLLCKIGSRKETTDYGIITSLEFSPDSEMIAAGYQRGHISLWKIGRPENPSIDIPSVTNVKPADQKPIHLSGNSITGLCFVGIKNTELISTDESGTMIIHRFSHTLFRIPYSHSDYLMGPNNPFHISKRTQHIILGFSLLPLGSYPQKTDNMRILAIITPHTLIVVSVAPRLRNYLRIRNPHRPEDENIRNDNNQISGSVSWYPATIKKSENKYYPPILAYYWNNTLTILEMYSDDLEGNADTDSLLLRFENKKVWVCSEQIVHMEWVNSDILVCLTISQRLFFLGRDSKRITLLSVVDLTSKHIKNSKRYLNMAGIQNIDYQNTFKAIKSNMFILGRNSFYFGVLNTWADILFGQIKDGHYIEALETASKQYKGDCNMDLIRLPRDDELRHQMISKHISQILDASLNFLFSDDMTRLPEENKKSIASRFIDSALAACSTIDVKPEIYDTLLEKYIFTDLEDVFFNSLESSILNGQTGNLPPFTLKHLFQYYISTNRADTLEEILCRMDISQLDVDLAIRLCRKHHLTDTLIYIWNVLFHDYISPVFEAIQIARQTPSNTSIDYIYTYIAYILTGRQYPTDITISPPEQARSAKLNMYYMLFNGASISYPDNSPNFHVTSNVKEEPAFPYLHFLLKHDVVKMLLSLNEAFEDTLLNDDEVVSRKDTGHPYEFSVSRQYIVNVLFDMFNQISNDFSSKDRTYLSIFIAQNYSKYKQFIRLSDSTLDGIIEGLCSTTDSSLKHECEIGIQSLLSVYKPANRDSLVALLESSKMHNTLLYIYRSENRYLQILDMWFKSMEDTQGNVNDEDNEEYQLSEAIPSIIEKCLAEADSASISRFQVENLLRAHFGVLVQKFPKDTARIIATKCPSLLECALSHEDESIQRFKYFDYLFKMQFQGKLTTKLSPDFVIAYAKLLRKFDRNSLEDFALSLNGSDEFLLKFLEENHEDEILVKLYAHNHQYSKAVSQATEKIKKRGQNMIDSNSYDEVSAEIMLRLINMCFVNLRNLRKVPSSNSDDGKLTENEQLLLDLIEICVKMFNTVSTENNGEPNDDQVLKLLKRITQITFTQALTENQDNADSFLNVFYAFLNRSSLMVTTLKDVRPVLSEIFLSYSHDTVIQKLILRLVNDSIYGDLLKKDKLNLKGWSLSKVECEICGKKIWGAHIDPNNFELWQDHVLEKNLGEEQEKLDKELEAELSICVFQCGHGYHVRCLQGLGVNDKSRYCIVCKRN</sequence>
<dbReference type="Pfam" id="PF23413">
    <property type="entry name" value="zf_RING_Vps8_fungal"/>
    <property type="match status" value="1"/>
</dbReference>
<dbReference type="Pfam" id="PF12816">
    <property type="entry name" value="TPR_Vps8"/>
    <property type="match status" value="1"/>
</dbReference>
<dbReference type="GO" id="GO:0005770">
    <property type="term" value="C:late endosome"/>
    <property type="evidence" value="ECO:0007669"/>
    <property type="project" value="TreeGrafter"/>
</dbReference>
<dbReference type="InterPro" id="IPR036322">
    <property type="entry name" value="WD40_repeat_dom_sf"/>
</dbReference>
<dbReference type="Gene3D" id="2.130.10.10">
    <property type="entry name" value="YVTN repeat-like/Quinoprotein amine dehydrogenase"/>
    <property type="match status" value="1"/>
</dbReference>
<evidence type="ECO:0000259" key="3">
    <source>
        <dbReference type="Pfam" id="PF25066"/>
    </source>
</evidence>
<evidence type="ECO:0000313" key="5">
    <source>
        <dbReference type="Proteomes" id="UP000478008"/>
    </source>
</evidence>
<keyword evidence="5" id="KW-1185">Reference proteome</keyword>
<dbReference type="Pfam" id="PF23410">
    <property type="entry name" value="Beta-prop_VPS8"/>
    <property type="match status" value="1"/>
</dbReference>
<feature type="domain" description="Vacuolar protein sorting-associated protein 8 central" evidence="2">
    <location>
        <begin position="580"/>
        <end position="767"/>
    </location>
</feature>
<dbReference type="SUPFAM" id="SSF50978">
    <property type="entry name" value="WD40 repeat-like"/>
    <property type="match status" value="1"/>
</dbReference>
<reference evidence="4 5" key="1">
    <citation type="submission" date="2019-07" db="EMBL/GenBank/DDBJ databases">
        <authorList>
            <person name="Friedrich A."/>
            <person name="Schacherer J."/>
        </authorList>
    </citation>
    <scope>NUCLEOTIDE SEQUENCE [LARGE SCALE GENOMIC DNA]</scope>
</reference>
<protein>
    <submittedName>
        <fullName evidence="4">DEBR0S4_08416g1_1</fullName>
    </submittedName>
</protein>
<dbReference type="Proteomes" id="UP000478008">
    <property type="component" value="Unassembled WGS sequence"/>
</dbReference>
<dbReference type="GO" id="GO:0006623">
    <property type="term" value="P:protein targeting to vacuole"/>
    <property type="evidence" value="ECO:0007669"/>
    <property type="project" value="InterPro"/>
</dbReference>
<dbReference type="PANTHER" id="PTHR12616:SF8">
    <property type="entry name" value="VACUOLAR PROTEIN SORTING-ASSOCIATED PROTEIN 8 HOMOLOG"/>
    <property type="match status" value="1"/>
</dbReference>
<comment type="similarity">
    <text evidence="1">Belongs to the VPS8 family.</text>
</comment>
<accession>A0A7D9CYP4</accession>
<gene>
    <name evidence="4" type="ORF">DEBR0S4_08416G</name>
</gene>
<organism evidence="4 5">
    <name type="scientific">Dekkera bruxellensis</name>
    <name type="common">Brettanomyces custersii</name>
    <dbReference type="NCBI Taxonomy" id="5007"/>
    <lineage>
        <taxon>Eukaryota</taxon>
        <taxon>Fungi</taxon>
        <taxon>Dikarya</taxon>
        <taxon>Ascomycota</taxon>
        <taxon>Saccharomycotina</taxon>
        <taxon>Pichiomycetes</taxon>
        <taxon>Pichiales</taxon>
        <taxon>Pichiaceae</taxon>
        <taxon>Brettanomyces</taxon>
    </lineage>
</organism>
<dbReference type="EMBL" id="CABFWN010000004">
    <property type="protein sequence ID" value="VUG19018.1"/>
    <property type="molecule type" value="Genomic_DNA"/>
</dbReference>
<dbReference type="InterPro" id="IPR025941">
    <property type="entry name" value="Vps8_central_dom"/>
</dbReference>
<dbReference type="InterPro" id="IPR015943">
    <property type="entry name" value="WD40/YVTN_repeat-like_dom_sf"/>
</dbReference>
<dbReference type="GO" id="GO:0030897">
    <property type="term" value="C:HOPS complex"/>
    <property type="evidence" value="ECO:0007669"/>
    <property type="project" value="TreeGrafter"/>
</dbReference>
<feature type="domain" description="VPS8-like TPR-like repeats" evidence="3">
    <location>
        <begin position="1127"/>
        <end position="1249"/>
    </location>
</feature>
<dbReference type="InterPro" id="IPR059070">
    <property type="entry name" value="TPR_VPS8_2"/>
</dbReference>
<dbReference type="InterPro" id="IPR045111">
    <property type="entry name" value="Vps41/Vps8"/>
</dbReference>
<name>A0A7D9CYP4_DEKBR</name>
<dbReference type="PANTHER" id="PTHR12616">
    <property type="entry name" value="VACUOLAR PROTEIN SORTING VPS41"/>
    <property type="match status" value="1"/>
</dbReference>
<dbReference type="GO" id="GO:0034058">
    <property type="term" value="P:endosomal vesicle fusion"/>
    <property type="evidence" value="ECO:0007669"/>
    <property type="project" value="TreeGrafter"/>
</dbReference>
<proteinExistence type="inferred from homology"/>